<keyword evidence="2" id="KW-1185">Reference proteome</keyword>
<organism evidence="1 2">
    <name type="scientific">Gigaspora rosea</name>
    <dbReference type="NCBI Taxonomy" id="44941"/>
    <lineage>
        <taxon>Eukaryota</taxon>
        <taxon>Fungi</taxon>
        <taxon>Fungi incertae sedis</taxon>
        <taxon>Mucoromycota</taxon>
        <taxon>Glomeromycotina</taxon>
        <taxon>Glomeromycetes</taxon>
        <taxon>Diversisporales</taxon>
        <taxon>Gigasporaceae</taxon>
        <taxon>Gigaspora</taxon>
    </lineage>
</organism>
<evidence type="ECO:0000313" key="2">
    <source>
        <dbReference type="Proteomes" id="UP000266673"/>
    </source>
</evidence>
<dbReference type="EMBL" id="QKWP01000200">
    <property type="protein sequence ID" value="RIB24814.1"/>
    <property type="molecule type" value="Genomic_DNA"/>
</dbReference>
<gene>
    <name evidence="1" type="ORF">C2G38_2069041</name>
</gene>
<proteinExistence type="predicted"/>
<sequence>MELQRNYTRNFGNTSSNKCNFGNTSLNKCNFGNTKCLNFSFMNFANIHILLQQQC</sequence>
<dbReference type="Proteomes" id="UP000266673">
    <property type="component" value="Unassembled WGS sequence"/>
</dbReference>
<comment type="caution">
    <text evidence="1">The sequence shown here is derived from an EMBL/GenBank/DDBJ whole genome shotgun (WGS) entry which is preliminary data.</text>
</comment>
<evidence type="ECO:0000313" key="1">
    <source>
        <dbReference type="EMBL" id="RIB24814.1"/>
    </source>
</evidence>
<name>A0A397VQM9_9GLOM</name>
<protein>
    <submittedName>
        <fullName evidence="1">Uncharacterized protein</fullName>
    </submittedName>
</protein>
<dbReference type="AlphaFoldDB" id="A0A397VQM9"/>
<accession>A0A397VQM9</accession>
<reference evidence="1 2" key="1">
    <citation type="submission" date="2018-06" db="EMBL/GenBank/DDBJ databases">
        <title>Comparative genomics reveals the genomic features of Rhizophagus irregularis, R. cerebriforme, R. diaphanum and Gigaspora rosea, and their symbiotic lifestyle signature.</title>
        <authorList>
            <person name="Morin E."/>
            <person name="San Clemente H."/>
            <person name="Chen E.C.H."/>
            <person name="De La Providencia I."/>
            <person name="Hainaut M."/>
            <person name="Kuo A."/>
            <person name="Kohler A."/>
            <person name="Murat C."/>
            <person name="Tang N."/>
            <person name="Roy S."/>
            <person name="Loubradou J."/>
            <person name="Henrissat B."/>
            <person name="Grigoriev I.V."/>
            <person name="Corradi N."/>
            <person name="Roux C."/>
            <person name="Martin F.M."/>
        </authorList>
    </citation>
    <scope>NUCLEOTIDE SEQUENCE [LARGE SCALE GENOMIC DNA]</scope>
    <source>
        <strain evidence="1 2">DAOM 194757</strain>
    </source>
</reference>